<feature type="compositionally biased region" description="Polar residues" evidence="1">
    <location>
        <begin position="220"/>
        <end position="239"/>
    </location>
</feature>
<dbReference type="OrthoDB" id="6430068at2759"/>
<evidence type="ECO:0000256" key="1">
    <source>
        <dbReference type="SAM" id="MobiDB-lite"/>
    </source>
</evidence>
<dbReference type="RefSeq" id="XP_023171911.2">
    <property type="nucleotide sequence ID" value="XM_023316143.2"/>
</dbReference>
<evidence type="ECO:0000256" key="2">
    <source>
        <dbReference type="SAM" id="SignalP"/>
    </source>
</evidence>
<feature type="compositionally biased region" description="Polar residues" evidence="1">
    <location>
        <begin position="265"/>
        <end position="280"/>
    </location>
</feature>
<dbReference type="KEGG" id="dhe:111600153"/>
<proteinExistence type="predicted"/>
<feature type="region of interest" description="Disordered" evidence="1">
    <location>
        <begin position="147"/>
        <end position="285"/>
    </location>
</feature>
<dbReference type="RefSeq" id="XP_023171912.2">
    <property type="nucleotide sequence ID" value="XM_023316144.2"/>
</dbReference>
<dbReference type="PANTHER" id="PTHR39072:SF3">
    <property type="entry name" value="RE48511P"/>
    <property type="match status" value="1"/>
</dbReference>
<evidence type="ECO:0000313" key="3">
    <source>
        <dbReference type="Proteomes" id="UP000504633"/>
    </source>
</evidence>
<evidence type="ECO:0000313" key="5">
    <source>
        <dbReference type="RefSeq" id="XP_023171912.2"/>
    </source>
</evidence>
<keyword evidence="3" id="KW-1185">Reference proteome</keyword>
<evidence type="ECO:0000313" key="6">
    <source>
        <dbReference type="RefSeq" id="XP_023171913.2"/>
    </source>
</evidence>
<sequence>MSYLLLLILLANYASSSDVPKLTQTVYGFLDFTTTIGNTVMVFSPQSSPLFELTPQKAPKPVEIIDTKPHVPETKDGKNGIKPTPLSGSSVNEQSTANSSIVINSRISLMNTPINSVDFSEYALLSRQPEEFAEETYRLVNLNTRADHSKRNNNYGNSAGLLQRKKDSISRNANSPSKETAIITAKTLGKPTQIHQTTSTERRSKPRHSSPTSARVLKTITPSLPNYKTSIESNHVSTKSTRKNSRVSGEKRKLSRNKGKRRNKSTQSSVIQVTPSQVETSSRRSYRTKTNLISDDNITNFNPNTLKLNRRPGRWQYKSSPKPKVNIRKSSMNNARSEPQTEPLKDIDPILEAGENNQQIQKTIDLNRDLDAVGSQNTIVADNDVIKPNNFVQTLNVEISTPSKFEDTYYEIATIKSPYVFQAGVVKKTRFVTVTSTLEKTIKTDQIEEYSEHDGPLTENILESTVQMVKPSLDGVVTTLKPIHYTDSLETPELETITESFSFTQTKLKTQILPIINDKLNETSHMTLVQTYDYTSFVTVTQTISPFRDNFVPAKNFKDFEGILDEAGSEINLDLEFGDENNAGQFEVKPNANKNDFNGISNVTNAINPIDSELLSKPEIKPEILGQGNSVITTTRPIIKVDTVWESYVIPLVRGTESILRTLSKSVGEIKKTEFVTEVSTISLPVPPMSQYPYSINPFYNPLLGIPQPQLITSTSIYETLITATSSKILKLTFGARTAYTTLFSTSVVPTAVSKLVTATVPIQNSGSFQNYYPPPYPPFAYVG</sequence>
<feature type="compositionally biased region" description="Polar residues" evidence="1">
    <location>
        <begin position="328"/>
        <end position="340"/>
    </location>
</feature>
<dbReference type="PANTHER" id="PTHR39072">
    <property type="entry name" value="RE48511P"/>
    <property type="match status" value="1"/>
</dbReference>
<name>A0A6J1LUW7_DROHY</name>
<accession>A0A6J1LUW7</accession>
<feature type="signal peptide" evidence="2">
    <location>
        <begin position="1"/>
        <end position="16"/>
    </location>
</feature>
<feature type="chain" id="PRO_5044638930" evidence="2">
    <location>
        <begin position="17"/>
        <end position="784"/>
    </location>
</feature>
<dbReference type="Proteomes" id="UP000504633">
    <property type="component" value="Unplaced"/>
</dbReference>
<feature type="region of interest" description="Disordered" evidence="1">
    <location>
        <begin position="303"/>
        <end position="342"/>
    </location>
</feature>
<keyword evidence="2" id="KW-0732">Signal</keyword>
<organism evidence="3 6">
    <name type="scientific">Drosophila hydei</name>
    <name type="common">Fruit fly</name>
    <dbReference type="NCBI Taxonomy" id="7224"/>
    <lineage>
        <taxon>Eukaryota</taxon>
        <taxon>Metazoa</taxon>
        <taxon>Ecdysozoa</taxon>
        <taxon>Arthropoda</taxon>
        <taxon>Hexapoda</taxon>
        <taxon>Insecta</taxon>
        <taxon>Pterygota</taxon>
        <taxon>Neoptera</taxon>
        <taxon>Endopterygota</taxon>
        <taxon>Diptera</taxon>
        <taxon>Brachycera</taxon>
        <taxon>Muscomorpha</taxon>
        <taxon>Ephydroidea</taxon>
        <taxon>Drosophilidae</taxon>
        <taxon>Drosophila</taxon>
    </lineage>
</organism>
<dbReference type="RefSeq" id="XP_023171913.2">
    <property type="nucleotide sequence ID" value="XM_023316145.2"/>
</dbReference>
<feature type="compositionally biased region" description="Basic and acidic residues" evidence="1">
    <location>
        <begin position="68"/>
        <end position="79"/>
    </location>
</feature>
<feature type="compositionally biased region" description="Basic residues" evidence="1">
    <location>
        <begin position="253"/>
        <end position="264"/>
    </location>
</feature>
<reference evidence="4 5" key="1">
    <citation type="submission" date="2025-04" db="UniProtKB">
        <authorList>
            <consortium name="RefSeq"/>
        </authorList>
    </citation>
    <scope>IDENTIFICATION</scope>
    <source>
        <strain evidence="4 5">15085-1641.00</strain>
        <tissue evidence="4 5">Whole body</tissue>
    </source>
</reference>
<dbReference type="OMA" id="VHGYQTR"/>
<protein>
    <submittedName>
        <fullName evidence="4 5">Uncharacterized protein LOC111600153</fullName>
    </submittedName>
</protein>
<feature type="compositionally biased region" description="Polar residues" evidence="1">
    <location>
        <begin position="86"/>
        <end position="95"/>
    </location>
</feature>
<evidence type="ECO:0000313" key="4">
    <source>
        <dbReference type="RefSeq" id="XP_023171911.2"/>
    </source>
</evidence>
<gene>
    <name evidence="4 5 6" type="primary">LOC111600153</name>
</gene>
<dbReference type="AlphaFoldDB" id="A0A6J1LUW7"/>
<feature type="region of interest" description="Disordered" evidence="1">
    <location>
        <begin position="68"/>
        <end position="95"/>
    </location>
</feature>
<dbReference type="GeneID" id="111600153"/>